<dbReference type="EMBL" id="UINC01209646">
    <property type="protein sequence ID" value="SVE32747.1"/>
    <property type="molecule type" value="Genomic_DNA"/>
</dbReference>
<name>A0A383CK26_9ZZZZ</name>
<gene>
    <name evidence="1" type="ORF">METZ01_LOCUS485601</name>
</gene>
<proteinExistence type="predicted"/>
<organism evidence="1">
    <name type="scientific">marine metagenome</name>
    <dbReference type="NCBI Taxonomy" id="408172"/>
    <lineage>
        <taxon>unclassified sequences</taxon>
        <taxon>metagenomes</taxon>
        <taxon>ecological metagenomes</taxon>
    </lineage>
</organism>
<sequence length="171" mass="19502">MLIFLSLLWGQGKEYEGPEDSAGDIAAEKEGYMIGNRVYLYFRNTTELSDWPRVNVSKWPNNPNGLKMTDGIGLLVSAKVFIEDDGNAATLDTIPLTELSDIYTKDHHTLYYLQTSYREEMDRDPTGTVEWGFYPVFGYFNETGEYPALSNIENSWPIGGWPSTGFEFKWP</sequence>
<evidence type="ECO:0000313" key="1">
    <source>
        <dbReference type="EMBL" id="SVE32747.1"/>
    </source>
</evidence>
<feature type="non-terminal residue" evidence="1">
    <location>
        <position position="171"/>
    </location>
</feature>
<dbReference type="AlphaFoldDB" id="A0A383CK26"/>
<protein>
    <submittedName>
        <fullName evidence="1">Uncharacterized protein</fullName>
    </submittedName>
</protein>
<accession>A0A383CK26</accession>
<reference evidence="1" key="1">
    <citation type="submission" date="2018-05" db="EMBL/GenBank/DDBJ databases">
        <authorList>
            <person name="Lanie J.A."/>
            <person name="Ng W.-L."/>
            <person name="Kazmierczak K.M."/>
            <person name="Andrzejewski T.M."/>
            <person name="Davidsen T.M."/>
            <person name="Wayne K.J."/>
            <person name="Tettelin H."/>
            <person name="Glass J.I."/>
            <person name="Rusch D."/>
            <person name="Podicherti R."/>
            <person name="Tsui H.-C.T."/>
            <person name="Winkler M.E."/>
        </authorList>
    </citation>
    <scope>NUCLEOTIDE SEQUENCE</scope>
</reference>